<organism evidence="7 9">
    <name type="scientific">Methanobacterium formicicum</name>
    <dbReference type="NCBI Taxonomy" id="2162"/>
    <lineage>
        <taxon>Archaea</taxon>
        <taxon>Methanobacteriati</taxon>
        <taxon>Methanobacteriota</taxon>
        <taxon>Methanomada group</taxon>
        <taxon>Methanobacteria</taxon>
        <taxon>Methanobacteriales</taxon>
        <taxon>Methanobacteriaceae</taxon>
        <taxon>Methanobacterium</taxon>
    </lineage>
</organism>
<dbReference type="EMBL" id="CP006933">
    <property type="protein sequence ID" value="AIS30888.1"/>
    <property type="molecule type" value="Genomic_DNA"/>
</dbReference>
<dbReference type="Pfam" id="PF03358">
    <property type="entry name" value="FMN_red"/>
    <property type="match status" value="1"/>
</dbReference>
<comment type="similarity">
    <text evidence="5">Belongs to the SsuE family. Isf subfamily.</text>
</comment>
<evidence type="ECO:0000313" key="10">
    <source>
        <dbReference type="Proteomes" id="UP000062768"/>
    </source>
</evidence>
<reference evidence="8" key="2">
    <citation type="submission" date="2014-09" db="EMBL/GenBank/DDBJ databases">
        <authorList>
            <person name="Bishop-Lilly K.A."/>
            <person name="Broomall S.M."/>
            <person name="Chain P.S."/>
            <person name="Chertkov O."/>
            <person name="Coyne S.R."/>
            <person name="Daligault H.E."/>
            <person name="Davenport K.W."/>
            <person name="Erkkila T."/>
            <person name="Frey K.G."/>
            <person name="Gibbons H.S."/>
            <person name="Gu W."/>
            <person name="Jaissle J."/>
            <person name="Johnson S.L."/>
            <person name="Koroleva G.I."/>
            <person name="Ladner J.T."/>
            <person name="Lo C.-C."/>
            <person name="Minogue T.D."/>
            <person name="Munk C."/>
            <person name="Palacios G.F."/>
            <person name="Redden C.L."/>
            <person name="Rosenzweig C.N."/>
            <person name="Scholz M.B."/>
            <person name="Teshima H."/>
            <person name="Xu Y."/>
        </authorList>
    </citation>
    <scope>NUCLEOTIDE SEQUENCE</scope>
    <source>
        <strain evidence="8">Mb9</strain>
    </source>
</reference>
<comment type="cofactor">
    <cofactor evidence="1">
        <name>FMN</name>
        <dbReference type="ChEBI" id="CHEBI:58210"/>
    </cofactor>
</comment>
<comment type="cofactor">
    <cofactor evidence="2">
        <name>[4Fe-4S] cluster</name>
        <dbReference type="ChEBI" id="CHEBI:49883"/>
    </cofactor>
</comment>
<dbReference type="Gene3D" id="3.40.50.360">
    <property type="match status" value="1"/>
</dbReference>
<dbReference type="OrthoDB" id="9059at2157"/>
<keyword evidence="10" id="KW-1185">Reference proteome</keyword>
<evidence type="ECO:0000256" key="1">
    <source>
        <dbReference type="ARBA" id="ARBA00001917"/>
    </source>
</evidence>
<keyword evidence="4" id="KW-0288">FMN</keyword>
<gene>
    <name evidence="7" type="ORF">BRM9_0055</name>
    <name evidence="8" type="ORF">MB9_0016</name>
</gene>
<evidence type="ECO:0000259" key="6">
    <source>
        <dbReference type="Pfam" id="PF03358"/>
    </source>
</evidence>
<feature type="domain" description="NADPH-dependent FMN reductase-like" evidence="6">
    <location>
        <begin position="1"/>
        <end position="102"/>
    </location>
</feature>
<dbReference type="RefSeq" id="WP_048084367.1">
    <property type="nucleotide sequence ID" value="NZ_CP006933.1"/>
</dbReference>
<evidence type="ECO:0000313" key="7">
    <source>
        <dbReference type="EMBL" id="AIS30888.1"/>
    </source>
</evidence>
<keyword evidence="3" id="KW-0285">Flavoprotein</keyword>
<protein>
    <submittedName>
        <fullName evidence="7">NADPH-dependent FMN reductase</fullName>
    </submittedName>
</protein>
<dbReference type="EMBL" id="LN734822">
    <property type="protein sequence ID" value="CEL23673.1"/>
    <property type="molecule type" value="Genomic_DNA"/>
</dbReference>
<evidence type="ECO:0000256" key="5">
    <source>
        <dbReference type="ARBA" id="ARBA00038292"/>
    </source>
</evidence>
<dbReference type="InterPro" id="IPR005025">
    <property type="entry name" value="FMN_Rdtase-like_dom"/>
</dbReference>
<dbReference type="SUPFAM" id="SSF52218">
    <property type="entry name" value="Flavoproteins"/>
    <property type="match status" value="1"/>
</dbReference>
<dbReference type="Proteomes" id="UP000062768">
    <property type="component" value="Chromosome I"/>
</dbReference>
<dbReference type="PANTHER" id="PTHR43278">
    <property type="entry name" value="NAD(P)H-DEPENDENT FMN-CONTAINING OXIDOREDUCTASE YWQN-RELATED"/>
    <property type="match status" value="1"/>
</dbReference>
<dbReference type="InterPro" id="IPR051796">
    <property type="entry name" value="ISF_SsuE-like"/>
</dbReference>
<accession>A0A089ZFR4</accession>
<dbReference type="InterPro" id="IPR029039">
    <property type="entry name" value="Flavoprotein-like_sf"/>
</dbReference>
<dbReference type="PATRIC" id="fig|2162.10.peg.15"/>
<sequence>MKALILDGSRSLDGPLATINNEVTLLLEKNGWEVESFHLLEENIATCVGCFGCWLKTPGECIIKDKGPEIAKKIVQSDLRVYITPITFGGYSYQLKKMIDRLLPTTTPFFKIIKGEIHHVPRYRDEKSNNQIWIGYLPQQDPESANIFKKLTERNNINMYCSNPCVEIFTGDVEDLDLSKISRYIEDEEAFV</sequence>
<dbReference type="STRING" id="2162.BRM9_0055"/>
<evidence type="ECO:0000256" key="3">
    <source>
        <dbReference type="ARBA" id="ARBA00022630"/>
    </source>
</evidence>
<evidence type="ECO:0000256" key="4">
    <source>
        <dbReference type="ARBA" id="ARBA00022643"/>
    </source>
</evidence>
<reference evidence="7" key="1">
    <citation type="submission" date="2013-12" db="EMBL/GenBank/DDBJ databases">
        <title>The complete genome sequence of Methanobacterium sp. BRM9.</title>
        <authorList>
            <consortium name="Pastoral Greenhouse Gas Research Consortium"/>
            <person name="Kelly W.J."/>
            <person name="Leahy S.C."/>
            <person name="Perry R."/>
            <person name="Li D."/>
            <person name="Altermann E."/>
            <person name="Lambie S.C."/>
            <person name="Attwood G.T."/>
        </authorList>
    </citation>
    <scope>NUCLEOTIDE SEQUENCE [LARGE SCALE GENOMIC DNA]</scope>
    <source>
        <strain evidence="7">BRM9</strain>
    </source>
</reference>
<evidence type="ECO:0000313" key="8">
    <source>
        <dbReference type="EMBL" id="CEL23673.1"/>
    </source>
</evidence>
<dbReference type="PANTHER" id="PTHR43278:SF2">
    <property type="entry name" value="IRON-SULFUR FLAVOPROTEIN"/>
    <property type="match status" value="1"/>
</dbReference>
<dbReference type="AlphaFoldDB" id="A0A089ZFR4"/>
<evidence type="ECO:0000256" key="2">
    <source>
        <dbReference type="ARBA" id="ARBA00001966"/>
    </source>
</evidence>
<dbReference type="GO" id="GO:0016491">
    <property type="term" value="F:oxidoreductase activity"/>
    <property type="evidence" value="ECO:0007669"/>
    <property type="project" value="InterPro"/>
</dbReference>
<evidence type="ECO:0000313" key="9">
    <source>
        <dbReference type="Proteomes" id="UP000029661"/>
    </source>
</evidence>
<name>A0A089ZFR4_METFO</name>
<dbReference type="KEGG" id="mfc:BRM9_0055"/>
<dbReference type="Proteomes" id="UP000029661">
    <property type="component" value="Chromosome"/>
</dbReference>
<proteinExistence type="inferred from homology"/>
<dbReference type="GeneID" id="26738290"/>